<proteinExistence type="predicted"/>
<dbReference type="EMBL" id="CAJJDM010000066">
    <property type="protein sequence ID" value="CAD8080948.1"/>
    <property type="molecule type" value="Genomic_DNA"/>
</dbReference>
<name>A0A8S1MKM9_PARPR</name>
<dbReference type="Proteomes" id="UP000688137">
    <property type="component" value="Unassembled WGS sequence"/>
</dbReference>
<sequence length="194" mass="23020">MIQILIQIYRIQQISNNCQRLYQNSFFRSSKYFQTNKESKNINQIVLLLVMDVFELSNAILRPVKILVYQDHNAFQLIRIQKRHLALQRVKQFNLIVIIQSSYIKLIRLLIKIIVLWTELSKVCRDQDCEDLPVIINIHKNKMIFIRFINSTGPGFITMIVCFGSKNQSLILRMEDQEDEDGKIINVEKQFFKI</sequence>
<evidence type="ECO:0000313" key="1">
    <source>
        <dbReference type="EMBL" id="CAD8080948.1"/>
    </source>
</evidence>
<dbReference type="AlphaFoldDB" id="A0A8S1MKM9"/>
<protein>
    <submittedName>
        <fullName evidence="1">Uncharacterized protein</fullName>
    </submittedName>
</protein>
<reference evidence="1" key="1">
    <citation type="submission" date="2021-01" db="EMBL/GenBank/DDBJ databases">
        <authorList>
            <consortium name="Genoscope - CEA"/>
            <person name="William W."/>
        </authorList>
    </citation>
    <scope>NUCLEOTIDE SEQUENCE</scope>
</reference>
<keyword evidence="2" id="KW-1185">Reference proteome</keyword>
<comment type="caution">
    <text evidence="1">The sequence shown here is derived from an EMBL/GenBank/DDBJ whole genome shotgun (WGS) entry which is preliminary data.</text>
</comment>
<accession>A0A8S1MKM9</accession>
<evidence type="ECO:0000313" key="2">
    <source>
        <dbReference type="Proteomes" id="UP000688137"/>
    </source>
</evidence>
<gene>
    <name evidence="1" type="ORF">PPRIM_AZ9-3.1.T0640246</name>
</gene>
<organism evidence="1 2">
    <name type="scientific">Paramecium primaurelia</name>
    <dbReference type="NCBI Taxonomy" id="5886"/>
    <lineage>
        <taxon>Eukaryota</taxon>
        <taxon>Sar</taxon>
        <taxon>Alveolata</taxon>
        <taxon>Ciliophora</taxon>
        <taxon>Intramacronucleata</taxon>
        <taxon>Oligohymenophorea</taxon>
        <taxon>Peniculida</taxon>
        <taxon>Parameciidae</taxon>
        <taxon>Paramecium</taxon>
    </lineage>
</organism>